<evidence type="ECO:0000313" key="3">
    <source>
        <dbReference type="EMBL" id="ASB88453.1"/>
    </source>
</evidence>
<organism evidence="3 4">
    <name type="scientific">Bacillus sonorensis</name>
    <dbReference type="NCBI Taxonomy" id="119858"/>
    <lineage>
        <taxon>Bacteria</taxon>
        <taxon>Bacillati</taxon>
        <taxon>Bacillota</taxon>
        <taxon>Bacilli</taxon>
        <taxon>Bacillales</taxon>
        <taxon>Bacillaceae</taxon>
        <taxon>Bacillus</taxon>
    </lineage>
</organism>
<gene>
    <name evidence="3" type="ORF">S101395_01945</name>
</gene>
<feature type="region of interest" description="Disordered" evidence="1">
    <location>
        <begin position="31"/>
        <end position="55"/>
    </location>
</feature>
<evidence type="ECO:0000256" key="1">
    <source>
        <dbReference type="SAM" id="MobiDB-lite"/>
    </source>
</evidence>
<keyword evidence="4" id="KW-1185">Reference proteome</keyword>
<protein>
    <recommendedName>
        <fullName evidence="5">HNH endonuclease</fullName>
    </recommendedName>
</protein>
<keyword evidence="2" id="KW-0732">Signal</keyword>
<dbReference type="EMBL" id="CP021920">
    <property type="protein sequence ID" value="ASB88453.1"/>
    <property type="molecule type" value="Genomic_DNA"/>
</dbReference>
<feature type="signal peptide" evidence="2">
    <location>
        <begin position="1"/>
        <end position="28"/>
    </location>
</feature>
<evidence type="ECO:0000256" key="2">
    <source>
        <dbReference type="SAM" id="SignalP"/>
    </source>
</evidence>
<accession>A0ABN5ACF3</accession>
<dbReference type="RefSeq" id="WP_088272846.1">
    <property type="nucleotide sequence ID" value="NZ_BORD01000005.1"/>
</dbReference>
<feature type="chain" id="PRO_5046375170" description="HNH endonuclease" evidence="2">
    <location>
        <begin position="29"/>
        <end position="286"/>
    </location>
</feature>
<evidence type="ECO:0008006" key="5">
    <source>
        <dbReference type="Google" id="ProtNLM"/>
    </source>
</evidence>
<feature type="compositionally biased region" description="Polar residues" evidence="1">
    <location>
        <begin position="38"/>
        <end position="48"/>
    </location>
</feature>
<name>A0ABN5ACF3_9BACI</name>
<dbReference type="Pfam" id="PF12639">
    <property type="entry name" value="Colicin-DNase"/>
    <property type="match status" value="1"/>
</dbReference>
<evidence type="ECO:0000313" key="4">
    <source>
        <dbReference type="Proteomes" id="UP000196877"/>
    </source>
</evidence>
<reference evidence="3 4" key="1">
    <citation type="submission" date="2017-06" db="EMBL/GenBank/DDBJ databases">
        <title>Genome sequence of Bacillus sonorensis strain SRCM101395.</title>
        <authorList>
            <person name="Cho S.H."/>
        </authorList>
    </citation>
    <scope>NUCLEOTIDE SEQUENCE [LARGE SCALE GENOMIC DNA]</scope>
    <source>
        <strain evidence="3 4">SRCM101395</strain>
    </source>
</reference>
<dbReference type="Proteomes" id="UP000196877">
    <property type="component" value="Chromosome"/>
</dbReference>
<sequence length="286" mass="32979">MKKTRQFLCAVLPLLLLVSFILPEFAKAESPHQEFSTEKSSQITNEDTSLPEDEEYNNYVESTYEDYSDFDESKYYEGWDEYPEYQGELEDNITDEELETVSDDIFNDENNEIIQEEHSPILDGIEENDNIAQPQVAWLIPPAIAIVTRVGGKLFVKQYLKKTTKNIRVKNGKLAKKKHPKTGVKFDAKGFPIFNSKYNYSLPGVLIKSSNKTQFKYANNNLRIAIRAPKYAKRFNSKQRGDIIMGRTPRGYVWHHHQNTGRLQLVNKEIHKKTGHTGGKSIWGKL</sequence>
<proteinExistence type="predicted"/>